<sequence length="119" mass="13255">MVKSVSLSLLLFAIVLVAACNQEITERELDPSESNIQEGYVIEVKGSQILVVSDISLEDAHRLDEALLLEEGVGGLAVWYTVEDVTRYEKGQRLRVRSKSMMESYPAISEAVKVQIVEE</sequence>
<dbReference type="InterPro" id="IPR021598">
    <property type="entry name" value="DUF3221"/>
</dbReference>
<dbReference type="STRING" id="649639.Bcell_2696"/>
<name>E6TVD4_EVAC2</name>
<evidence type="ECO:0008006" key="4">
    <source>
        <dbReference type="Google" id="ProtNLM"/>
    </source>
</evidence>
<keyword evidence="3" id="KW-1185">Reference proteome</keyword>
<dbReference type="HOGENOM" id="CLU_2056592_0_0_9"/>
<organism evidence="2 3">
    <name type="scientific">Evansella cellulosilytica (strain ATCC 21833 / DSM 2522 / FERM P-1141 / JCM 9156 / N-4)</name>
    <name type="common">Bacillus cellulosilyticus</name>
    <dbReference type="NCBI Taxonomy" id="649639"/>
    <lineage>
        <taxon>Bacteria</taxon>
        <taxon>Bacillati</taxon>
        <taxon>Bacillota</taxon>
        <taxon>Bacilli</taxon>
        <taxon>Bacillales</taxon>
        <taxon>Bacillaceae</taxon>
        <taxon>Evansella</taxon>
    </lineage>
</organism>
<dbReference type="OrthoDB" id="2603210at2"/>
<dbReference type="KEGG" id="bco:Bcell_2696"/>
<evidence type="ECO:0000313" key="2">
    <source>
        <dbReference type="EMBL" id="ADU30951.1"/>
    </source>
</evidence>
<reference evidence="2" key="1">
    <citation type="submission" date="2010-12" db="EMBL/GenBank/DDBJ databases">
        <title>Complete sequence of Bacillus cellulosilyticus DSM 2522.</title>
        <authorList>
            <consortium name="US DOE Joint Genome Institute"/>
            <person name="Lucas S."/>
            <person name="Copeland A."/>
            <person name="Lapidus A."/>
            <person name="Cheng J.-F."/>
            <person name="Bruce D."/>
            <person name="Goodwin L."/>
            <person name="Pitluck S."/>
            <person name="Chertkov O."/>
            <person name="Detter J.C."/>
            <person name="Han C."/>
            <person name="Tapia R."/>
            <person name="Land M."/>
            <person name="Hauser L."/>
            <person name="Jeffries C."/>
            <person name="Kyrpides N."/>
            <person name="Ivanova N."/>
            <person name="Mikhailova N."/>
            <person name="Brumm P."/>
            <person name="Mead D."/>
            <person name="Woyke T."/>
        </authorList>
    </citation>
    <scope>NUCLEOTIDE SEQUENCE [LARGE SCALE GENOMIC DNA]</scope>
    <source>
        <strain evidence="2">DSM 2522</strain>
    </source>
</reference>
<dbReference type="PROSITE" id="PS51257">
    <property type="entry name" value="PROKAR_LIPOPROTEIN"/>
    <property type="match status" value="1"/>
</dbReference>
<protein>
    <recommendedName>
        <fullName evidence="4">DUF3221 domain-containing protein</fullName>
    </recommendedName>
</protein>
<accession>E6TVD4</accession>
<dbReference type="AlphaFoldDB" id="E6TVD4"/>
<dbReference type="RefSeq" id="WP_013489284.1">
    <property type="nucleotide sequence ID" value="NC_014829.1"/>
</dbReference>
<dbReference type="eggNOG" id="ENOG502ZE5R">
    <property type="taxonomic scope" value="Bacteria"/>
</dbReference>
<evidence type="ECO:0000313" key="3">
    <source>
        <dbReference type="Proteomes" id="UP000001401"/>
    </source>
</evidence>
<dbReference type="Pfam" id="PF11518">
    <property type="entry name" value="DUF3221"/>
    <property type="match status" value="1"/>
</dbReference>
<feature type="chain" id="PRO_5003209649" description="DUF3221 domain-containing protein" evidence="1">
    <location>
        <begin position="19"/>
        <end position="119"/>
    </location>
</feature>
<keyword evidence="1" id="KW-0732">Signal</keyword>
<gene>
    <name evidence="2" type="ordered locus">Bcell_2696</name>
</gene>
<feature type="signal peptide" evidence="1">
    <location>
        <begin position="1"/>
        <end position="18"/>
    </location>
</feature>
<dbReference type="EMBL" id="CP002394">
    <property type="protein sequence ID" value="ADU30951.1"/>
    <property type="molecule type" value="Genomic_DNA"/>
</dbReference>
<proteinExistence type="predicted"/>
<evidence type="ECO:0000256" key="1">
    <source>
        <dbReference type="SAM" id="SignalP"/>
    </source>
</evidence>
<dbReference type="Proteomes" id="UP000001401">
    <property type="component" value="Chromosome"/>
</dbReference>